<feature type="compositionally biased region" description="Basic and acidic residues" evidence="2">
    <location>
        <begin position="73"/>
        <end position="87"/>
    </location>
</feature>
<evidence type="ECO:0000256" key="1">
    <source>
        <dbReference type="ARBA" id="ARBA00023125"/>
    </source>
</evidence>
<keyword evidence="1" id="KW-0238">DNA-binding</keyword>
<protein>
    <recommendedName>
        <fullName evidence="5">Integrase</fullName>
    </recommendedName>
</protein>
<feature type="region of interest" description="Disordered" evidence="2">
    <location>
        <begin position="247"/>
        <end position="308"/>
    </location>
</feature>
<dbReference type="Proteomes" id="UP000001058">
    <property type="component" value="Unassembled WGS sequence"/>
</dbReference>
<dbReference type="RefSeq" id="XP_002957317.1">
    <property type="nucleotide sequence ID" value="XM_002957271.1"/>
</dbReference>
<gene>
    <name evidence="3" type="ORF">VOLCADRAFT_107617</name>
</gene>
<evidence type="ECO:0000313" key="4">
    <source>
        <dbReference type="Proteomes" id="UP000001058"/>
    </source>
</evidence>
<organism evidence="4">
    <name type="scientific">Volvox carteri f. nagariensis</name>
    <dbReference type="NCBI Taxonomy" id="3068"/>
    <lineage>
        <taxon>Eukaryota</taxon>
        <taxon>Viridiplantae</taxon>
        <taxon>Chlorophyta</taxon>
        <taxon>core chlorophytes</taxon>
        <taxon>Chlorophyceae</taxon>
        <taxon>CS clade</taxon>
        <taxon>Chlamydomonadales</taxon>
        <taxon>Volvocaceae</taxon>
        <taxon>Volvox</taxon>
    </lineage>
</organism>
<dbReference type="InterPro" id="IPR010998">
    <property type="entry name" value="Integrase_recombinase_N"/>
</dbReference>
<dbReference type="GeneID" id="9626766"/>
<dbReference type="AlphaFoldDB" id="D8UF61"/>
<dbReference type="Gene3D" id="1.10.150.130">
    <property type="match status" value="1"/>
</dbReference>
<dbReference type="GO" id="GO:0003677">
    <property type="term" value="F:DNA binding"/>
    <property type="evidence" value="ECO:0007669"/>
    <property type="project" value="UniProtKB-KW"/>
</dbReference>
<dbReference type="OrthoDB" id="10066651at2759"/>
<reference evidence="3 4" key="1">
    <citation type="journal article" date="2010" name="Science">
        <title>Genomic analysis of organismal complexity in the multicellular green alga Volvox carteri.</title>
        <authorList>
            <person name="Prochnik S.E."/>
            <person name="Umen J."/>
            <person name="Nedelcu A.M."/>
            <person name="Hallmann A."/>
            <person name="Miller S.M."/>
            <person name="Nishii I."/>
            <person name="Ferris P."/>
            <person name="Kuo A."/>
            <person name="Mitros T."/>
            <person name="Fritz-Laylin L.K."/>
            <person name="Hellsten U."/>
            <person name="Chapman J."/>
            <person name="Simakov O."/>
            <person name="Rensing S.A."/>
            <person name="Terry A."/>
            <person name="Pangilinan J."/>
            <person name="Kapitonov V."/>
            <person name="Jurka J."/>
            <person name="Salamov A."/>
            <person name="Shapiro H."/>
            <person name="Schmutz J."/>
            <person name="Grimwood J."/>
            <person name="Lindquist E."/>
            <person name="Lucas S."/>
            <person name="Grigoriev I.V."/>
            <person name="Schmitt R."/>
            <person name="Kirk D."/>
            <person name="Rokhsar D.S."/>
        </authorList>
    </citation>
    <scope>NUCLEOTIDE SEQUENCE [LARGE SCALE GENOMIC DNA]</scope>
    <source>
        <strain evidence="4">f. Nagariensis / Eve</strain>
    </source>
</reference>
<feature type="region of interest" description="Disordered" evidence="2">
    <location>
        <begin position="68"/>
        <end position="87"/>
    </location>
</feature>
<feature type="region of interest" description="Disordered" evidence="2">
    <location>
        <begin position="1"/>
        <end position="29"/>
    </location>
</feature>
<evidence type="ECO:0000313" key="3">
    <source>
        <dbReference type="EMBL" id="EFJ41661.1"/>
    </source>
</evidence>
<proteinExistence type="predicted"/>
<name>D8UF61_VOLCA</name>
<dbReference type="InParanoid" id="D8UF61"/>
<sequence>MTGKRTKATGDNLVNAGAAEAAGEGGSGQMLPANQNDIEAARDTLSGNIDQPTLHQLLLGVLSAAQANAPKAPARDPRTAPPRDRSPDVVITKDVTIMPSAREQLAAIRTEVQANDAPKLTAPHEQREQLDEGTLMLLETAITVLDANEPQLAVAGECLKIAHRRLKCYSVALAKAGPGANGNFTAPYEIWHGRRRNFTKPEFKPEAIDKGDIESALAKTRKSVAADRDENLAATVLGALLVTAGFRAPRPAQPPPAQRDNTQVETKNTAKRPAPGPAEPTRPRTKVAHQAQEPHPDPGAPSRNEQAVPEGIRARAQTLLGQVPLDANPMIGDLALALASQAHKARASSTVAQYKEPWQEFLDWAELLHIRASDIYDIRPEIVAMYLMHVYQTAQADEVAPWASSAASCHTPCASGETVLQQPEGYLKKPARPTVAGRRTQCVPRLKAAGSAQLETGD</sequence>
<keyword evidence="4" id="KW-1185">Reference proteome</keyword>
<evidence type="ECO:0008006" key="5">
    <source>
        <dbReference type="Google" id="ProtNLM"/>
    </source>
</evidence>
<dbReference type="KEGG" id="vcn:VOLCADRAFT_107617"/>
<accession>D8UF61</accession>
<dbReference type="EMBL" id="GL378392">
    <property type="protein sequence ID" value="EFJ41661.1"/>
    <property type="molecule type" value="Genomic_DNA"/>
</dbReference>
<evidence type="ECO:0000256" key="2">
    <source>
        <dbReference type="SAM" id="MobiDB-lite"/>
    </source>
</evidence>